<sequence length="171" mass="17270">CSSSRRKRRGAPASASSTPQVAPPGTRTGTSSNETTPWSRSRPDHSKPSAARTSSSATARPVRKARPGGEAVPAGSAARPTTPDIQPTPARTSRSPAPGRCCRTWARSTPRPAAAWAAASASSASRSKPSVSARAPKDVTKACCRAAPDSAAGSMSCCAMGAAGPEGPVNY</sequence>
<dbReference type="AlphaFoldDB" id="A0A6J4HMI2"/>
<proteinExistence type="predicted"/>
<feature type="non-terminal residue" evidence="2">
    <location>
        <position position="171"/>
    </location>
</feature>
<feature type="non-terminal residue" evidence="2">
    <location>
        <position position="1"/>
    </location>
</feature>
<evidence type="ECO:0000256" key="1">
    <source>
        <dbReference type="SAM" id="MobiDB-lite"/>
    </source>
</evidence>
<dbReference type="EMBL" id="CADCTG010000104">
    <property type="protein sequence ID" value="CAA9227920.1"/>
    <property type="molecule type" value="Genomic_DNA"/>
</dbReference>
<feature type="region of interest" description="Disordered" evidence="1">
    <location>
        <begin position="1"/>
        <end position="139"/>
    </location>
</feature>
<feature type="compositionally biased region" description="Polar residues" evidence="1">
    <location>
        <begin position="27"/>
        <end position="39"/>
    </location>
</feature>
<protein>
    <submittedName>
        <fullName evidence="2">Uncharacterized protein</fullName>
    </submittedName>
</protein>
<feature type="compositionally biased region" description="Low complexity" evidence="1">
    <location>
        <begin position="106"/>
        <end position="134"/>
    </location>
</feature>
<accession>A0A6J4HMI2</accession>
<feature type="compositionally biased region" description="Basic residues" evidence="1">
    <location>
        <begin position="1"/>
        <end position="10"/>
    </location>
</feature>
<gene>
    <name evidence="2" type="ORF">AVDCRST_MAG08-925</name>
</gene>
<feature type="compositionally biased region" description="Polar residues" evidence="1">
    <location>
        <begin position="83"/>
        <end position="95"/>
    </location>
</feature>
<name>A0A6J4HMI2_9PROT</name>
<reference evidence="2" key="1">
    <citation type="submission" date="2020-02" db="EMBL/GenBank/DDBJ databases">
        <authorList>
            <person name="Meier V. D."/>
        </authorList>
    </citation>
    <scope>NUCLEOTIDE SEQUENCE</scope>
    <source>
        <strain evidence="2">AVDCRST_MAG08</strain>
    </source>
</reference>
<organism evidence="2">
    <name type="scientific">uncultured Acetobacteraceae bacterium</name>
    <dbReference type="NCBI Taxonomy" id="169975"/>
    <lineage>
        <taxon>Bacteria</taxon>
        <taxon>Pseudomonadati</taxon>
        <taxon>Pseudomonadota</taxon>
        <taxon>Alphaproteobacteria</taxon>
        <taxon>Acetobacterales</taxon>
        <taxon>Acetobacteraceae</taxon>
        <taxon>environmental samples</taxon>
    </lineage>
</organism>
<feature type="compositionally biased region" description="Low complexity" evidence="1">
    <location>
        <begin position="49"/>
        <end position="60"/>
    </location>
</feature>
<evidence type="ECO:0000313" key="2">
    <source>
        <dbReference type="EMBL" id="CAA9227920.1"/>
    </source>
</evidence>